<dbReference type="Proteomes" id="UP000654345">
    <property type="component" value="Unassembled WGS sequence"/>
</dbReference>
<feature type="domain" description="HTH cro/C1-type" evidence="2">
    <location>
        <begin position="9"/>
        <end position="62"/>
    </location>
</feature>
<reference evidence="3 4" key="1">
    <citation type="journal article" date="2021" name="Int. J. Syst. Evol. Microbiol.">
        <title>Reticulibacter mediterranei gen. nov., sp. nov., within the new family Reticulibacteraceae fam. nov., and Ktedonospora formicarum gen. nov., sp. nov., Ktedonobacter robiniae sp. nov., Dictyobacter formicarum sp. nov. and Dictyobacter arantiisoli sp. nov., belonging to the class Ktedonobacteria.</title>
        <authorList>
            <person name="Yabe S."/>
            <person name="Zheng Y."/>
            <person name="Wang C.M."/>
            <person name="Sakai Y."/>
            <person name="Abe K."/>
            <person name="Yokota A."/>
            <person name="Donadio S."/>
            <person name="Cavaletti L."/>
            <person name="Monciardini P."/>
        </authorList>
    </citation>
    <scope>NUCLEOTIDE SEQUENCE [LARGE SCALE GENOMIC DNA]</scope>
    <source>
        <strain evidence="3 4">SOSP1-30</strain>
    </source>
</reference>
<proteinExistence type="predicted"/>
<dbReference type="NCBIfam" id="TIGR01409">
    <property type="entry name" value="TAT_signal_seq"/>
    <property type="match status" value="1"/>
</dbReference>
<gene>
    <name evidence="3" type="ORF">KSB_23500</name>
</gene>
<dbReference type="InterPro" id="IPR011990">
    <property type="entry name" value="TPR-like_helical_dom_sf"/>
</dbReference>
<dbReference type="RefSeq" id="WP_201370650.1">
    <property type="nucleotide sequence ID" value="NZ_BNJG01000001.1"/>
</dbReference>
<dbReference type="CDD" id="cd00093">
    <property type="entry name" value="HTH_XRE"/>
    <property type="match status" value="1"/>
</dbReference>
<evidence type="ECO:0000256" key="1">
    <source>
        <dbReference type="SAM" id="MobiDB-lite"/>
    </source>
</evidence>
<dbReference type="SUPFAM" id="SSF47413">
    <property type="entry name" value="lambda repressor-like DNA-binding domains"/>
    <property type="match status" value="1"/>
</dbReference>
<dbReference type="SUPFAM" id="SSF48452">
    <property type="entry name" value="TPR-like"/>
    <property type="match status" value="1"/>
</dbReference>
<feature type="region of interest" description="Disordered" evidence="1">
    <location>
        <begin position="65"/>
        <end position="88"/>
    </location>
</feature>
<dbReference type="PROSITE" id="PS50943">
    <property type="entry name" value="HTH_CROC1"/>
    <property type="match status" value="1"/>
</dbReference>
<keyword evidence="4" id="KW-1185">Reference proteome</keyword>
<name>A0ABQ3UNB9_9CHLR</name>
<dbReference type="EMBL" id="BNJG01000001">
    <property type="protein sequence ID" value="GHO53875.1"/>
    <property type="molecule type" value="Genomic_DNA"/>
</dbReference>
<evidence type="ECO:0000313" key="3">
    <source>
        <dbReference type="EMBL" id="GHO53875.1"/>
    </source>
</evidence>
<comment type="caution">
    <text evidence="3">The sequence shown here is derived from an EMBL/GenBank/DDBJ whole genome shotgun (WGS) entry which is preliminary data.</text>
</comment>
<evidence type="ECO:0000259" key="2">
    <source>
        <dbReference type="PROSITE" id="PS50943"/>
    </source>
</evidence>
<dbReference type="InterPro" id="IPR019546">
    <property type="entry name" value="TAT_signal_bac_arc"/>
</dbReference>
<sequence>MSDHAIHPLRAARQSFNLTQKRLALETGVAPQTIMRAEQNKPINADSRRRLCAYFHMTSDALGLVSDKREQHKGRHGEDESLEPVSSQTRSRMLIRGQALAIQELESADMEQSRRGFLQALGITGTSLAASSSPLLYPPLWERLSRVLAQPSNMDNETLLHLEAIVRDSWRVLPTMLGTFSQSLLQYVLQRLEIVTQLLSTTLVTEQRIRIASVAAELTQIAGELLFDMKESEQADRYYAVGLEAARVTQNPLMQVTLLGRRSFIPIYGEKPEKAIPWLQQANVIARRNVPSITQAWLASIEAEAYANLRQTQDSLQALQKAEYFLEQHESRRNGENAHTRFSHTVLLGYQGVCNLKLQRPKGALPALQAALQHMDGARTRHRTIVLIDIASAYLQLGEIEGTLHYIDLALETLKQVKSARVLQRLNDLNHALTPWKGLSDVKQLDEKLLAIRPLIAQH</sequence>
<dbReference type="Gene3D" id="1.10.260.40">
    <property type="entry name" value="lambda repressor-like DNA-binding domains"/>
    <property type="match status" value="1"/>
</dbReference>
<dbReference type="InterPro" id="IPR001387">
    <property type="entry name" value="Cro/C1-type_HTH"/>
</dbReference>
<accession>A0ABQ3UNB9</accession>
<protein>
    <recommendedName>
        <fullName evidence="2">HTH cro/C1-type domain-containing protein</fullName>
    </recommendedName>
</protein>
<dbReference type="Gene3D" id="1.25.40.10">
    <property type="entry name" value="Tetratricopeptide repeat domain"/>
    <property type="match status" value="1"/>
</dbReference>
<evidence type="ECO:0000313" key="4">
    <source>
        <dbReference type="Proteomes" id="UP000654345"/>
    </source>
</evidence>
<organism evidence="3 4">
    <name type="scientific">Ktedonobacter robiniae</name>
    <dbReference type="NCBI Taxonomy" id="2778365"/>
    <lineage>
        <taxon>Bacteria</taxon>
        <taxon>Bacillati</taxon>
        <taxon>Chloroflexota</taxon>
        <taxon>Ktedonobacteria</taxon>
        <taxon>Ktedonobacterales</taxon>
        <taxon>Ktedonobacteraceae</taxon>
        <taxon>Ktedonobacter</taxon>
    </lineage>
</organism>
<dbReference type="InterPro" id="IPR010982">
    <property type="entry name" value="Lambda_DNA-bd_dom_sf"/>
</dbReference>